<dbReference type="EMBL" id="WTPW01006223">
    <property type="protein sequence ID" value="KAF0332766.1"/>
    <property type="molecule type" value="Genomic_DNA"/>
</dbReference>
<evidence type="ECO:0000313" key="1">
    <source>
        <dbReference type="EMBL" id="KAF0332766.1"/>
    </source>
</evidence>
<evidence type="ECO:0000313" key="2">
    <source>
        <dbReference type="Proteomes" id="UP000439903"/>
    </source>
</evidence>
<comment type="caution">
    <text evidence="1">The sequence shown here is derived from an EMBL/GenBank/DDBJ whole genome shotgun (WGS) entry which is preliminary data.</text>
</comment>
<feature type="non-terminal residue" evidence="1">
    <location>
        <position position="76"/>
    </location>
</feature>
<sequence length="76" mass="8315">MDSRASCEGINREGRLADRVDTAQVRPQGHRTTFRIPARSAREVAGLKCARTFSRSIAAKKPSSLVASAMTFHATR</sequence>
<gene>
    <name evidence="1" type="ORF">F8M41_021412</name>
</gene>
<dbReference type="Proteomes" id="UP000439903">
    <property type="component" value="Unassembled WGS sequence"/>
</dbReference>
<keyword evidence="2" id="KW-1185">Reference proteome</keyword>
<organism evidence="1 2">
    <name type="scientific">Gigaspora margarita</name>
    <dbReference type="NCBI Taxonomy" id="4874"/>
    <lineage>
        <taxon>Eukaryota</taxon>
        <taxon>Fungi</taxon>
        <taxon>Fungi incertae sedis</taxon>
        <taxon>Mucoromycota</taxon>
        <taxon>Glomeromycotina</taxon>
        <taxon>Glomeromycetes</taxon>
        <taxon>Diversisporales</taxon>
        <taxon>Gigasporaceae</taxon>
        <taxon>Gigaspora</taxon>
    </lineage>
</organism>
<accession>A0A8H3WUQ2</accession>
<protein>
    <submittedName>
        <fullName evidence="1">RepB family plasmid replication initiator protein</fullName>
    </submittedName>
</protein>
<dbReference type="AlphaFoldDB" id="A0A8H3WUQ2"/>
<reference evidence="1 2" key="1">
    <citation type="journal article" date="2019" name="Environ. Microbiol.">
        <title>At the nexus of three kingdoms: the genome of the mycorrhizal fungus Gigaspora margarita provides insights into plant, endobacterial and fungal interactions.</title>
        <authorList>
            <person name="Venice F."/>
            <person name="Ghignone S."/>
            <person name="Salvioli di Fossalunga A."/>
            <person name="Amselem J."/>
            <person name="Novero M."/>
            <person name="Xianan X."/>
            <person name="Sedzielewska Toro K."/>
            <person name="Morin E."/>
            <person name="Lipzen A."/>
            <person name="Grigoriev I.V."/>
            <person name="Henrissat B."/>
            <person name="Martin F.M."/>
            <person name="Bonfante P."/>
        </authorList>
    </citation>
    <scope>NUCLEOTIDE SEQUENCE [LARGE SCALE GENOMIC DNA]</scope>
    <source>
        <strain evidence="1 2">BEG34</strain>
    </source>
</reference>
<proteinExistence type="predicted"/>
<name>A0A8H3WUQ2_GIGMA</name>